<sequence length="652" mass="74897">MYKTHLRKCSFTKGTQAAEKIDQRFYKEVFPVLLEKTTYLDDFPINIRIAKVTEYPIHYHLDVDFIYVLKGEIYLKNVCHHYHLKEGDVFTNSGHEIHGLTATDEENVVAIIQVSNRFFTQYFPSLMKACFMTYINNDTPGKLDILQKMLLHILLDYSKRSFNYKSNCIDQMIEVIKYLNQHYNLFAFDDQVVVNFKNDNPVIVERISRIINYVYANHASKITLEELAEREHLSTYYISHLIRDYIGINFQEFLCFARVEMSEILLLETDRKISVIARDVGFSTTAYYDKFFSKWFGHSPLEHRELYMPHILSDARPARYELLSDNQALSLIRQCLSAVSDQEKSASVVNRFHHNVDVNPKMPPVMKVHPVLEVVITPEDYEIMGEGLFHLLHDLAAARVILTFRQGDSETTTTLIEERLTFNGYEVSAVCDNGLYFGTSAGNDSIAAAIQIFRTYFTAKENILHCRLRDQGEASRVLKGAPSCITSDLVPKPSFYAYRLLKNMKGELLCWGKYYYVIKNDVYEKASYTLVVLHYNDDIQHLPLRSAGVYETNDIINSFKDELHIDFRIPVPSGQYIIAEYALSNANSIFAHMSQLGFPKSSPLPEAWFHMLNTEPQAQVSVESVEDELNVSSTIKGAGIHIIVVEKVGGNA</sequence>
<dbReference type="EMBL" id="CP042469">
    <property type="protein sequence ID" value="QOX65743.1"/>
    <property type="molecule type" value="Genomic_DNA"/>
</dbReference>
<evidence type="ECO:0000313" key="2">
    <source>
        <dbReference type="Proteomes" id="UP000594014"/>
    </source>
</evidence>
<accession>A0ACD1AHE1</accession>
<protein>
    <submittedName>
        <fullName evidence="1">Helix-turn-helix transcriptional regulator</fullName>
    </submittedName>
</protein>
<evidence type="ECO:0000313" key="1">
    <source>
        <dbReference type="EMBL" id="QOX65743.1"/>
    </source>
</evidence>
<keyword evidence="2" id="KW-1185">Reference proteome</keyword>
<organism evidence="1 2">
    <name type="scientific">Anoxybacterium hadale</name>
    <dbReference type="NCBI Taxonomy" id="3408580"/>
    <lineage>
        <taxon>Bacteria</taxon>
        <taxon>Bacillati</taxon>
        <taxon>Bacillota</taxon>
        <taxon>Clostridia</taxon>
        <taxon>Peptostreptococcales</taxon>
        <taxon>Anaerovoracaceae</taxon>
        <taxon>Anoxybacterium</taxon>
    </lineage>
</organism>
<reference evidence="1" key="1">
    <citation type="submission" date="2019-08" db="EMBL/GenBank/DDBJ databases">
        <title>Genome sequence of Clostridiales bacterium MT110.</title>
        <authorList>
            <person name="Cao J."/>
        </authorList>
    </citation>
    <scope>NUCLEOTIDE SEQUENCE</scope>
    <source>
        <strain evidence="1">MT110</strain>
    </source>
</reference>
<proteinExistence type="predicted"/>
<dbReference type="Proteomes" id="UP000594014">
    <property type="component" value="Chromosome"/>
</dbReference>
<gene>
    <name evidence="1" type="ORF">FRZ06_21520</name>
</gene>
<name>A0ACD1AHE1_9FIRM</name>